<dbReference type="HOGENOM" id="CLU_135810_0_0_1"/>
<dbReference type="RefSeq" id="NP_001023862.1">
    <property type="nucleotide sequence ID" value="NM_001028691.1"/>
</dbReference>
<dbReference type="eggNOG" id="ENOG502R13K">
    <property type="taxonomic scope" value="Eukaryota"/>
</dbReference>
<keyword evidence="1" id="KW-0732">Signal</keyword>
<proteinExistence type="predicted"/>
<dbReference type="Proteomes" id="UP000001940">
    <property type="component" value="Chromosome V"/>
</dbReference>
<evidence type="ECO:0000313" key="3">
    <source>
        <dbReference type="Proteomes" id="UP000001940"/>
    </source>
</evidence>
<dbReference type="AGR" id="WB:WBGene00023504"/>
<feature type="signal peptide" evidence="1">
    <location>
        <begin position="1"/>
        <end position="17"/>
    </location>
</feature>
<evidence type="ECO:0000313" key="2">
    <source>
        <dbReference type="EMBL" id="CAH60785.1"/>
    </source>
</evidence>
<feature type="chain" id="PRO_5004263484" evidence="1">
    <location>
        <begin position="18"/>
        <end position="167"/>
    </location>
</feature>
<reference evidence="2 3" key="1">
    <citation type="journal article" date="1998" name="Science">
        <title>Genome sequence of the nematode C. elegans: a platform for investigating biology.</title>
        <authorList>
            <consortium name="The C. elegans sequencing consortium"/>
            <person name="Sulson J.E."/>
            <person name="Waterston R."/>
        </authorList>
    </citation>
    <scope>NUCLEOTIDE SEQUENCE [LARGE SCALE GENOMIC DNA]</scope>
    <source>
        <strain evidence="2 3">Bristol N2</strain>
    </source>
</reference>
<dbReference type="FunCoup" id="Q5WRM4">
    <property type="interactions" value="44"/>
</dbReference>
<dbReference type="EMBL" id="BX284605">
    <property type="protein sequence ID" value="CAH60785.1"/>
    <property type="molecule type" value="Genomic_DNA"/>
</dbReference>
<organism evidence="2 3">
    <name type="scientific">Caenorhabditis elegans</name>
    <dbReference type="NCBI Taxonomy" id="6239"/>
    <lineage>
        <taxon>Eukaryota</taxon>
        <taxon>Metazoa</taxon>
        <taxon>Ecdysozoa</taxon>
        <taxon>Nematoda</taxon>
        <taxon>Chromadorea</taxon>
        <taxon>Rhabditida</taxon>
        <taxon>Rhabditina</taxon>
        <taxon>Rhabditomorpha</taxon>
        <taxon>Rhabditoidea</taxon>
        <taxon>Rhabditidae</taxon>
        <taxon>Peloderinae</taxon>
        <taxon>Caenorhabditis</taxon>
    </lineage>
</organism>
<dbReference type="Bgee" id="WBGene00023504">
    <property type="expression patterns" value="Expressed in pharyngeal muscle cell (C elegans) and 3 other cell types or tissues"/>
</dbReference>
<dbReference type="OrthoDB" id="5837919at2759"/>
<gene>
    <name evidence="2" type="ORF">CELE_F26F2.8</name>
    <name evidence="2 4" type="ORF">F26F2.8</name>
</gene>
<dbReference type="PaxDb" id="6239-F26F2.8"/>
<dbReference type="WormBase" id="F26F2.8">
    <property type="protein sequence ID" value="CE37361"/>
    <property type="gene ID" value="WBGene00023504"/>
</dbReference>
<dbReference type="InParanoid" id="Q5WRM4"/>
<dbReference type="GeneID" id="259345"/>
<dbReference type="CTD" id="259345"/>
<protein>
    <submittedName>
        <fullName evidence="2">Protein quiver</fullName>
    </submittedName>
</protein>
<dbReference type="AlphaFoldDB" id="Q5WRM4"/>
<dbReference type="InterPro" id="IPR010558">
    <property type="entry name" value="Ly-6-related"/>
</dbReference>
<sequence length="167" mass="18938">MLNFLLYSMLFTSSAEAINCWSCASDNMKENFLTKQRGPSGRVQLPKTFSDDCNGSTNIIKDRSTDDCGPGGMCMKWTQAVNNSGTMSWMTFRGCYNKMFNLNDPSVFKPPNHSFCTHSEVPLACLSDSSVIEDTCWCQGNFCNFSESNLNFKLIFVFFSLFYLIFR</sequence>
<name>Q5WRM4_CAEEL</name>
<dbReference type="OMA" id="QEPLAYD"/>
<dbReference type="PANTHER" id="PTHR34722">
    <property type="entry name" value="HOMOLOG OF ODR-2 (TWO)-RELATED"/>
    <property type="match status" value="1"/>
</dbReference>
<evidence type="ECO:0000313" key="4">
    <source>
        <dbReference type="WormBase" id="F26F2.8"/>
    </source>
</evidence>
<accession>Q5WRM4</accession>
<evidence type="ECO:0000256" key="1">
    <source>
        <dbReference type="SAM" id="SignalP"/>
    </source>
</evidence>
<keyword evidence="3" id="KW-1185">Reference proteome</keyword>
<dbReference type="PANTHER" id="PTHR34722:SF9">
    <property type="entry name" value="HOMOLOG OF ODR-2 (TWO)"/>
    <property type="match status" value="1"/>
</dbReference>
<dbReference type="KEGG" id="cel:CELE_F26F2.8"/>
<dbReference type="PeptideAtlas" id="Q5WRM4"/>
<dbReference type="UCSC" id="F26F2.8">
    <property type="organism name" value="c. elegans"/>
</dbReference>